<dbReference type="Pfam" id="PF07730">
    <property type="entry name" value="HisKA_3"/>
    <property type="match status" value="1"/>
</dbReference>
<gene>
    <name evidence="12" type="ORF">J2S36_000937</name>
</gene>
<dbReference type="InterPro" id="IPR050482">
    <property type="entry name" value="Sensor_HK_TwoCompSys"/>
</dbReference>
<keyword evidence="10" id="KW-0812">Transmembrane</keyword>
<comment type="caution">
    <text evidence="12">The sequence shown here is derived from an EMBL/GenBank/DDBJ whole genome shotgun (WGS) entry which is preliminary data.</text>
</comment>
<dbReference type="Proteomes" id="UP001266099">
    <property type="component" value="Unassembled WGS sequence"/>
</dbReference>
<evidence type="ECO:0000256" key="8">
    <source>
        <dbReference type="ARBA" id="ARBA00023012"/>
    </source>
</evidence>
<evidence type="ECO:0000256" key="9">
    <source>
        <dbReference type="SAM" id="Coils"/>
    </source>
</evidence>
<evidence type="ECO:0000256" key="5">
    <source>
        <dbReference type="ARBA" id="ARBA00022741"/>
    </source>
</evidence>
<organism evidence="12 13">
    <name type="scientific">Arcanobacterium hippocoleae</name>
    <dbReference type="NCBI Taxonomy" id="149017"/>
    <lineage>
        <taxon>Bacteria</taxon>
        <taxon>Bacillati</taxon>
        <taxon>Actinomycetota</taxon>
        <taxon>Actinomycetes</taxon>
        <taxon>Actinomycetales</taxon>
        <taxon>Actinomycetaceae</taxon>
        <taxon>Arcanobacterium</taxon>
    </lineage>
</organism>
<evidence type="ECO:0000256" key="3">
    <source>
        <dbReference type="ARBA" id="ARBA00022553"/>
    </source>
</evidence>
<dbReference type="GO" id="GO:0004673">
    <property type="term" value="F:protein histidine kinase activity"/>
    <property type="evidence" value="ECO:0007669"/>
    <property type="project" value="UniProtKB-EC"/>
</dbReference>
<dbReference type="EC" id="2.7.13.3" evidence="2"/>
<keyword evidence="13" id="KW-1185">Reference proteome</keyword>
<keyword evidence="5" id="KW-0547">Nucleotide-binding</keyword>
<dbReference type="EMBL" id="JAVDUJ010000001">
    <property type="protein sequence ID" value="MDR6939394.1"/>
    <property type="molecule type" value="Genomic_DNA"/>
</dbReference>
<comment type="catalytic activity">
    <reaction evidence="1">
        <text>ATP + protein L-histidine = ADP + protein N-phospho-L-histidine.</text>
        <dbReference type="EC" id="2.7.13.3"/>
    </reaction>
</comment>
<dbReference type="InterPro" id="IPR011712">
    <property type="entry name" value="Sig_transdc_His_kin_sub3_dim/P"/>
</dbReference>
<evidence type="ECO:0000313" key="12">
    <source>
        <dbReference type="EMBL" id="MDR6939394.1"/>
    </source>
</evidence>
<keyword evidence="9" id="KW-0175">Coiled coil</keyword>
<reference evidence="12 13" key="1">
    <citation type="submission" date="2023-07" db="EMBL/GenBank/DDBJ databases">
        <title>Sequencing the genomes of 1000 actinobacteria strains.</title>
        <authorList>
            <person name="Klenk H.-P."/>
        </authorList>
    </citation>
    <scope>NUCLEOTIDE SEQUENCE [LARGE SCALE GENOMIC DNA]</scope>
    <source>
        <strain evidence="12 13">DSM 15539</strain>
    </source>
</reference>
<feature type="coiled-coil region" evidence="9">
    <location>
        <begin position="123"/>
        <end position="150"/>
    </location>
</feature>
<keyword evidence="10" id="KW-0472">Membrane</keyword>
<evidence type="ECO:0000256" key="7">
    <source>
        <dbReference type="ARBA" id="ARBA00022840"/>
    </source>
</evidence>
<name>A0ABU1T267_9ACTO</name>
<evidence type="ECO:0000256" key="2">
    <source>
        <dbReference type="ARBA" id="ARBA00012438"/>
    </source>
</evidence>
<keyword evidence="10" id="KW-1133">Transmembrane helix</keyword>
<sequence length="296" mass="32404">MGNDFSFLIFGIYIIAVSWVVHGWILPAFAIYITAEIALAYSAAVFSSASLAEQLISAVTGAIIVFGLGFWLRAEHAKNTRYAEEAQKAHEEAAAASAHVRRELATLLHDTVAKDLVRITLSAQNLADKHTDLQSELQDLAEIASQASQRVRPVILDMRQPPAASAHLASTIELAQRMLNTREITLEVEMPDNLDSELSDQQKALLRLLISEGVTNILKYAPVGACASMLISVGEQSAVSATLSNPIADNPEPSIIGGFGLQNLEFHFKESGGMVQYMRFKNRWLLYGEIPAQEER</sequence>
<keyword evidence="8" id="KW-0902">Two-component regulatory system</keyword>
<dbReference type="PANTHER" id="PTHR24421">
    <property type="entry name" value="NITRATE/NITRITE SENSOR PROTEIN NARX-RELATED"/>
    <property type="match status" value="1"/>
</dbReference>
<keyword evidence="7" id="KW-0067">ATP-binding</keyword>
<feature type="transmembrane region" description="Helical" evidence="10">
    <location>
        <begin position="55"/>
        <end position="72"/>
    </location>
</feature>
<keyword evidence="4 12" id="KW-0808">Transferase</keyword>
<dbReference type="PANTHER" id="PTHR24421:SF10">
    <property type="entry name" value="NITRATE_NITRITE SENSOR PROTEIN NARQ"/>
    <property type="match status" value="1"/>
</dbReference>
<evidence type="ECO:0000259" key="11">
    <source>
        <dbReference type="Pfam" id="PF07730"/>
    </source>
</evidence>
<keyword evidence="6 12" id="KW-0418">Kinase</keyword>
<feature type="domain" description="Signal transduction histidine kinase subgroup 3 dimerisation and phosphoacceptor" evidence="11">
    <location>
        <begin position="101"/>
        <end position="162"/>
    </location>
</feature>
<evidence type="ECO:0000313" key="13">
    <source>
        <dbReference type="Proteomes" id="UP001266099"/>
    </source>
</evidence>
<evidence type="ECO:0000256" key="6">
    <source>
        <dbReference type="ARBA" id="ARBA00022777"/>
    </source>
</evidence>
<keyword evidence="3" id="KW-0597">Phosphoprotein</keyword>
<proteinExistence type="predicted"/>
<feature type="transmembrane region" description="Helical" evidence="10">
    <location>
        <begin position="7"/>
        <end position="35"/>
    </location>
</feature>
<accession>A0ABU1T267</accession>
<protein>
    <recommendedName>
        <fullName evidence="2">histidine kinase</fullName>
        <ecNumber evidence="2">2.7.13.3</ecNumber>
    </recommendedName>
</protein>
<evidence type="ECO:0000256" key="10">
    <source>
        <dbReference type="SAM" id="Phobius"/>
    </source>
</evidence>
<evidence type="ECO:0000256" key="4">
    <source>
        <dbReference type="ARBA" id="ARBA00022679"/>
    </source>
</evidence>
<dbReference type="Gene3D" id="6.10.250.2870">
    <property type="match status" value="1"/>
</dbReference>
<evidence type="ECO:0000256" key="1">
    <source>
        <dbReference type="ARBA" id="ARBA00000085"/>
    </source>
</evidence>